<evidence type="ECO:0000256" key="5">
    <source>
        <dbReference type="SAM" id="MobiDB-lite"/>
    </source>
</evidence>
<dbReference type="InterPro" id="IPR001356">
    <property type="entry name" value="HD"/>
</dbReference>
<evidence type="ECO:0000256" key="4">
    <source>
        <dbReference type="ARBA" id="ARBA00023242"/>
    </source>
</evidence>
<comment type="similarity">
    <text evidence="1">Belongs to the TALE/M-ATYP homeobox family.</text>
</comment>
<dbReference type="InterPro" id="IPR008422">
    <property type="entry name" value="KN_HD"/>
</dbReference>
<dbReference type="Pfam" id="PF12737">
    <property type="entry name" value="Mating_C"/>
    <property type="match status" value="1"/>
</dbReference>
<feature type="region of interest" description="Disordered" evidence="5">
    <location>
        <begin position="261"/>
        <end position="354"/>
    </location>
</feature>
<evidence type="ECO:0000259" key="6">
    <source>
        <dbReference type="Pfam" id="PF05920"/>
    </source>
</evidence>
<keyword evidence="2" id="KW-0238">DNA-binding</keyword>
<evidence type="ECO:0000259" key="8">
    <source>
        <dbReference type="Pfam" id="PF12737"/>
    </source>
</evidence>
<feature type="compositionally biased region" description="Basic and acidic residues" evidence="5">
    <location>
        <begin position="267"/>
        <end position="277"/>
    </location>
</feature>
<dbReference type="Pfam" id="PF12731">
    <property type="entry name" value="Mating_N"/>
    <property type="match status" value="1"/>
</dbReference>
<feature type="compositionally biased region" description="Polar residues" evidence="5">
    <location>
        <begin position="343"/>
        <end position="354"/>
    </location>
</feature>
<dbReference type="CDD" id="cd00086">
    <property type="entry name" value="homeodomain"/>
    <property type="match status" value="1"/>
</dbReference>
<dbReference type="Pfam" id="PF05920">
    <property type="entry name" value="Homeobox_KN"/>
    <property type="match status" value="1"/>
</dbReference>
<evidence type="ECO:0000259" key="7">
    <source>
        <dbReference type="Pfam" id="PF12731"/>
    </source>
</evidence>
<dbReference type="InterPro" id="IPR009057">
    <property type="entry name" value="Homeodomain-like_sf"/>
</dbReference>
<feature type="compositionally biased region" description="Low complexity" evidence="5">
    <location>
        <begin position="581"/>
        <end position="593"/>
    </location>
</feature>
<feature type="domain" description="Mating-type protein C-terminal" evidence="8">
    <location>
        <begin position="218"/>
        <end position="618"/>
    </location>
</feature>
<feature type="region of interest" description="Disordered" evidence="5">
    <location>
        <begin position="377"/>
        <end position="420"/>
    </location>
</feature>
<keyword evidence="3" id="KW-0371">Homeobox</keyword>
<dbReference type="SUPFAM" id="SSF46689">
    <property type="entry name" value="Homeodomain-like"/>
    <property type="match status" value="1"/>
</dbReference>
<feature type="domain" description="KN homeodomain" evidence="6">
    <location>
        <begin position="140"/>
        <end position="179"/>
    </location>
</feature>
<evidence type="ECO:0000256" key="3">
    <source>
        <dbReference type="ARBA" id="ARBA00023155"/>
    </source>
</evidence>
<dbReference type="GO" id="GO:0006355">
    <property type="term" value="P:regulation of DNA-templated transcription"/>
    <property type="evidence" value="ECO:0007669"/>
    <property type="project" value="InterPro"/>
</dbReference>
<dbReference type="EMBL" id="DQ056230">
    <property type="protein sequence ID" value="AAZ14947.1"/>
    <property type="molecule type" value="Genomic_DNA"/>
</dbReference>
<proteinExistence type="inferred from homology"/>
<dbReference type="GO" id="GO:0003677">
    <property type="term" value="F:DNA binding"/>
    <property type="evidence" value="ECO:0007669"/>
    <property type="project" value="UniProtKB-KW"/>
</dbReference>
<dbReference type="InterPro" id="IPR024441">
    <property type="entry name" value="Homeodomain1_C"/>
</dbReference>
<reference evidence="9" key="1">
    <citation type="journal article" date="2006" name="Genetics">
        <title>Evolution of the bipolar mating system of the mushroom Coprinellus disseminatus from its tetrapolar ancestors involves loss of mating-type-specific pheromone receptor function.</title>
        <authorList>
            <person name="James T.Y."/>
            <person name="Srivilai P."/>
            <person name="Kuees U."/>
            <person name="Vilgalys R."/>
        </authorList>
    </citation>
    <scope>NUCLEOTIDE SEQUENCE</scope>
    <source>
        <strain evidence="9">TJ-00-89.2</strain>
    </source>
</reference>
<organism evidence="9">
    <name type="scientific">Coprinellus disseminatus</name>
    <name type="common">Fairy ink cap fungus</name>
    <dbReference type="NCBI Taxonomy" id="71703"/>
    <lineage>
        <taxon>Eukaryota</taxon>
        <taxon>Fungi</taxon>
        <taxon>Dikarya</taxon>
        <taxon>Basidiomycota</taxon>
        <taxon>Agaricomycotina</taxon>
        <taxon>Agaricomycetes</taxon>
        <taxon>Agaricomycetidae</taxon>
        <taxon>Agaricales</taxon>
        <taxon>Agaricineae</taxon>
        <taxon>Psathyrellaceae</taxon>
        <taxon>Coprinellus</taxon>
    </lineage>
</organism>
<evidence type="ECO:0000256" key="2">
    <source>
        <dbReference type="ARBA" id="ARBA00023125"/>
    </source>
</evidence>
<dbReference type="AlphaFoldDB" id="Q1WMN3"/>
<evidence type="ECO:0000313" key="9">
    <source>
        <dbReference type="EMBL" id="AAZ14947.1"/>
    </source>
</evidence>
<dbReference type="Gene3D" id="1.10.10.60">
    <property type="entry name" value="Homeodomain-like"/>
    <property type="match status" value="1"/>
</dbReference>
<accession>Q1WMN3</accession>
<keyword evidence="4 9" id="KW-0539">Nucleus</keyword>
<protein>
    <submittedName>
        <fullName evidence="9">Homeodomain mating-type protein</fullName>
    </submittedName>
</protein>
<feature type="region of interest" description="Disordered" evidence="5">
    <location>
        <begin position="566"/>
        <end position="593"/>
    </location>
</feature>
<dbReference type="InterPro" id="IPR024333">
    <property type="entry name" value="Mating-type_A-alpha/beta_1_N"/>
</dbReference>
<feature type="domain" description="Mating-type protein A-alpha/beta 1 N-terminal" evidence="7">
    <location>
        <begin position="7"/>
        <end position="98"/>
    </location>
</feature>
<gene>
    <name evidence="9" type="primary">CDB1</name>
</gene>
<name>Q1WMN3_COPDI</name>
<evidence type="ECO:0000256" key="1">
    <source>
        <dbReference type="ARBA" id="ARBA00005800"/>
    </source>
</evidence>
<feature type="compositionally biased region" description="Basic residues" evidence="5">
    <location>
        <begin position="314"/>
        <end position="323"/>
    </location>
</feature>
<sequence>MARRTYSSLTASNLDNDVRNTLNTLQSEFLAVLRDGPAGLLAFAESYGAFTESLHPIHDRLQPETQTEITMFAEFVDSVAETSVEAEDACTRTIEGLTTAIPQVLNQQDGCSRRRQQPLPELNLRRFSPLPKYLEPALRWLKQNIHNPYPSQAVRNAIAHQTQSALKDIDAWFIDIRKRIGWSCLRYKRFRNRKADIVDAASRFFTNSDPHRPLEGIIESEFASIASTVDQLYTEKCAGSALAYCLDEAVKDLTPDLRVSLSKRKRVGDPGTRETRRPNRRGHPYPTPNLSPTALPTPLASPEPPCLEEAHTAISKKSRKRSRSSSYGYSTDNEEGPVRASKRLSSAPTLCTPPQSCYPSPAASVVLDLIALPADPLVSASPKTGKGTGKGDRTSSDSLLTRASPSRESESQAGSSSNQLPLSADATFCQATFSPSSSVPPVIPEAATYGSFGPLDPFFSVFMHGGVPDCGNSSAFSLFNVVDDAVPTNVQVEFDQSWLSCDVGALATSGDASITGYDLGFDDFGHSIHSGTLDSFNDSLWYGTQQPQSSASTSYSGTGVLTLAGQSKGSPPSLTGVYDVASPSSPSPAKLPSALLTDKARELTELEARCAALRRELAGAS</sequence>